<keyword evidence="1" id="KW-0812">Transmembrane</keyword>
<gene>
    <name evidence="2" type="ORF">SAMEA2070301_03112</name>
</gene>
<sequence>MIHLLDTIVLLVFRLLLLRLLTLLGLLALLRGLLLRCLVVRVRLTRALGVSGVGLVIRNLTAVRGLIPSLLRLLCSLLTRNLLCARRSRVVYAHPAVLIQGRLVDTALITGLLGR</sequence>
<name>A0AB38D0J8_9MYCO</name>
<comment type="caution">
    <text evidence="2">The sequence shown here is derived from an EMBL/GenBank/DDBJ whole genome shotgun (WGS) entry which is preliminary data.</text>
</comment>
<accession>A0AB38D0J8</accession>
<reference evidence="2 3" key="1">
    <citation type="submission" date="2016-11" db="EMBL/GenBank/DDBJ databases">
        <authorList>
            <consortium name="Pathogen Informatics"/>
        </authorList>
    </citation>
    <scope>NUCLEOTIDE SEQUENCE [LARGE SCALE GENOMIC DNA]</scope>
    <source>
        <strain evidence="2 3">104</strain>
    </source>
</reference>
<evidence type="ECO:0000313" key="2">
    <source>
        <dbReference type="EMBL" id="SIB17661.1"/>
    </source>
</evidence>
<dbReference type="Proteomes" id="UP000185210">
    <property type="component" value="Unassembled WGS sequence"/>
</dbReference>
<keyword evidence="1" id="KW-1133">Transmembrane helix</keyword>
<organism evidence="2 3">
    <name type="scientific">Mycobacteroides abscessus subsp. abscessus</name>
    <dbReference type="NCBI Taxonomy" id="1185650"/>
    <lineage>
        <taxon>Bacteria</taxon>
        <taxon>Bacillati</taxon>
        <taxon>Actinomycetota</taxon>
        <taxon>Actinomycetes</taxon>
        <taxon>Mycobacteriales</taxon>
        <taxon>Mycobacteriaceae</taxon>
        <taxon>Mycobacteroides</taxon>
        <taxon>Mycobacteroides abscessus</taxon>
    </lineage>
</organism>
<evidence type="ECO:0008006" key="4">
    <source>
        <dbReference type="Google" id="ProtNLM"/>
    </source>
</evidence>
<evidence type="ECO:0000256" key="1">
    <source>
        <dbReference type="SAM" id="Phobius"/>
    </source>
</evidence>
<keyword evidence="1" id="KW-0472">Membrane</keyword>
<feature type="transmembrane region" description="Helical" evidence="1">
    <location>
        <begin position="12"/>
        <end position="34"/>
    </location>
</feature>
<dbReference type="AlphaFoldDB" id="A0AB38D0J8"/>
<dbReference type="EMBL" id="FSHM01000004">
    <property type="protein sequence ID" value="SIB17661.1"/>
    <property type="molecule type" value="Genomic_DNA"/>
</dbReference>
<protein>
    <recommendedName>
        <fullName evidence="4">Secreted peptide</fullName>
    </recommendedName>
</protein>
<proteinExistence type="predicted"/>
<evidence type="ECO:0000313" key="3">
    <source>
        <dbReference type="Proteomes" id="UP000185210"/>
    </source>
</evidence>